<gene>
    <name evidence="3" type="ORF">B0J11DRAFT_3380</name>
</gene>
<dbReference type="Gene3D" id="3.90.1200.10">
    <property type="match status" value="1"/>
</dbReference>
<dbReference type="EMBL" id="JAGMWT010000001">
    <property type="protein sequence ID" value="KAH7138048.1"/>
    <property type="molecule type" value="Genomic_DNA"/>
</dbReference>
<organism evidence="3 4">
    <name type="scientific">Dendryphion nanum</name>
    <dbReference type="NCBI Taxonomy" id="256645"/>
    <lineage>
        <taxon>Eukaryota</taxon>
        <taxon>Fungi</taxon>
        <taxon>Dikarya</taxon>
        <taxon>Ascomycota</taxon>
        <taxon>Pezizomycotina</taxon>
        <taxon>Dothideomycetes</taxon>
        <taxon>Pleosporomycetidae</taxon>
        <taxon>Pleosporales</taxon>
        <taxon>Torulaceae</taxon>
        <taxon>Dendryphion</taxon>
    </lineage>
</organism>
<dbReference type="Pfam" id="PF01636">
    <property type="entry name" value="APH"/>
    <property type="match status" value="1"/>
</dbReference>
<dbReference type="Gene3D" id="3.30.200.20">
    <property type="entry name" value="Phosphorylase Kinase, domain 1"/>
    <property type="match status" value="1"/>
</dbReference>
<proteinExistence type="predicted"/>
<dbReference type="SUPFAM" id="SSF56112">
    <property type="entry name" value="Protein kinase-like (PK-like)"/>
    <property type="match status" value="1"/>
</dbReference>
<dbReference type="OrthoDB" id="5210591at2759"/>
<name>A0A9P9IWD6_9PLEO</name>
<comment type="caution">
    <text evidence="3">The sequence shown here is derived from an EMBL/GenBank/DDBJ whole genome shotgun (WGS) entry which is preliminary data.</text>
</comment>
<protein>
    <recommendedName>
        <fullName evidence="2">Aminoglycoside phosphotransferase domain-containing protein</fullName>
    </recommendedName>
</protein>
<keyword evidence="4" id="KW-1185">Reference proteome</keyword>
<evidence type="ECO:0000313" key="3">
    <source>
        <dbReference type="EMBL" id="KAH7138048.1"/>
    </source>
</evidence>
<evidence type="ECO:0000259" key="2">
    <source>
        <dbReference type="Pfam" id="PF01636"/>
    </source>
</evidence>
<dbReference type="Proteomes" id="UP000700596">
    <property type="component" value="Unassembled WGS sequence"/>
</dbReference>
<dbReference type="InterPro" id="IPR011009">
    <property type="entry name" value="Kinase-like_dom_sf"/>
</dbReference>
<evidence type="ECO:0000313" key="4">
    <source>
        <dbReference type="Proteomes" id="UP000700596"/>
    </source>
</evidence>
<dbReference type="InterPro" id="IPR051678">
    <property type="entry name" value="AGP_Transferase"/>
</dbReference>
<reference evidence="3" key="1">
    <citation type="journal article" date="2021" name="Nat. Commun.">
        <title>Genetic determinants of endophytism in the Arabidopsis root mycobiome.</title>
        <authorList>
            <person name="Mesny F."/>
            <person name="Miyauchi S."/>
            <person name="Thiergart T."/>
            <person name="Pickel B."/>
            <person name="Atanasova L."/>
            <person name="Karlsson M."/>
            <person name="Huettel B."/>
            <person name="Barry K.W."/>
            <person name="Haridas S."/>
            <person name="Chen C."/>
            <person name="Bauer D."/>
            <person name="Andreopoulos W."/>
            <person name="Pangilinan J."/>
            <person name="LaButti K."/>
            <person name="Riley R."/>
            <person name="Lipzen A."/>
            <person name="Clum A."/>
            <person name="Drula E."/>
            <person name="Henrissat B."/>
            <person name="Kohler A."/>
            <person name="Grigoriev I.V."/>
            <person name="Martin F.M."/>
            <person name="Hacquard S."/>
        </authorList>
    </citation>
    <scope>NUCLEOTIDE SEQUENCE</scope>
    <source>
        <strain evidence="3">MPI-CAGE-CH-0243</strain>
    </source>
</reference>
<dbReference type="InterPro" id="IPR002575">
    <property type="entry name" value="Aminoglycoside_PTrfase"/>
</dbReference>
<dbReference type="PANTHER" id="PTHR21310:SF59">
    <property type="entry name" value="AMINOGLYCOSIDE PHOSPHOTRANSFERASE DOMAIN-CONTAINING PROTEIN"/>
    <property type="match status" value="1"/>
</dbReference>
<dbReference type="PANTHER" id="PTHR21310">
    <property type="entry name" value="AMINOGLYCOSIDE PHOSPHOTRANSFERASE-RELATED-RELATED"/>
    <property type="match status" value="1"/>
</dbReference>
<feature type="compositionally biased region" description="Low complexity" evidence="1">
    <location>
        <begin position="25"/>
        <end position="50"/>
    </location>
</feature>
<feature type="domain" description="Aminoglycoside phosphotransferase" evidence="2">
    <location>
        <begin position="77"/>
        <end position="290"/>
    </location>
</feature>
<evidence type="ECO:0000256" key="1">
    <source>
        <dbReference type="SAM" id="MobiDB-lite"/>
    </source>
</evidence>
<sequence length="362" mass="40339">MHLPPLDVAVYPVVTMSHGRHGGRSARPSSAVSSSSSSSTTSSTSRTTTPDFSTIQRVIRAVFRSSKITLQQVERLQGRLHQVYLVRLADESSLVLKCPPAYNTRMLRHERHGLETERKTLETLREYTQLPVPQVIKYDGTGGPLGSPFLLMSHIPGRRLSELSASITTSQKQNIDRTLGTYVRHLTMLSATQYGLTHRVFAKKGHSTWREAFLALLEAVMRDGEDMLVTVPYDSIRYYVGQHVDALDEVTEPRLVALNVCEPQNVLLDEQTKQVTGLVGFSNVVWGDPLMSGGIANGSDAFFEGYQECPARTGNIKARLLMYATYRATVQVVAHHYRPHSDIDEMDARRSLANALNELAQM</sequence>
<dbReference type="AlphaFoldDB" id="A0A9P9IWD6"/>
<feature type="region of interest" description="Disordered" evidence="1">
    <location>
        <begin position="19"/>
        <end position="50"/>
    </location>
</feature>
<accession>A0A9P9IWD6</accession>